<dbReference type="Proteomes" id="UP000308489">
    <property type="component" value="Chromosome 1"/>
</dbReference>
<evidence type="ECO:0000313" key="1">
    <source>
        <dbReference type="EMBL" id="VTQ93137.1"/>
    </source>
</evidence>
<reference evidence="1 2" key="1">
    <citation type="submission" date="2019-05" db="EMBL/GenBank/DDBJ databases">
        <authorList>
            <consortium name="Pathogen Informatics"/>
        </authorList>
    </citation>
    <scope>NUCLEOTIDE SEQUENCE [LARGE SCALE GENOMIC DNA]</scope>
    <source>
        <strain evidence="1 2">NCTC503</strain>
    </source>
</reference>
<dbReference type="RefSeq" id="WP_138210634.1">
    <property type="nucleotide sequence ID" value="NZ_CBCRUQ010000021.1"/>
</dbReference>
<keyword evidence="2" id="KW-1185">Reference proteome</keyword>
<dbReference type="AlphaFoldDB" id="A0A4V6KET3"/>
<dbReference type="OrthoDB" id="1954133at2"/>
<organism evidence="1 2">
    <name type="scientific">Hathewaya histolytica</name>
    <name type="common">Clostridium histolyticum</name>
    <dbReference type="NCBI Taxonomy" id="1498"/>
    <lineage>
        <taxon>Bacteria</taxon>
        <taxon>Bacillati</taxon>
        <taxon>Bacillota</taxon>
        <taxon>Clostridia</taxon>
        <taxon>Eubacteriales</taxon>
        <taxon>Clostridiaceae</taxon>
        <taxon>Hathewaya</taxon>
    </lineage>
</organism>
<sequence>MSNDEIIKDQDQEKYDIIFENAYNDFITTMKDDPNYTIENLEALLDSLYIVQGNDQLGRGSRHDISINATISAAETVLYEWRKELLEKNKQ</sequence>
<proteinExistence type="predicted"/>
<dbReference type="EMBL" id="LR590481">
    <property type="protein sequence ID" value="VTQ93137.1"/>
    <property type="molecule type" value="Genomic_DNA"/>
</dbReference>
<accession>A0A4V6KET3</accession>
<evidence type="ECO:0000313" key="2">
    <source>
        <dbReference type="Proteomes" id="UP000308489"/>
    </source>
</evidence>
<gene>
    <name evidence="1" type="ORF">NCTC503_02058</name>
</gene>
<dbReference type="KEGG" id="hhw:NCTC503_02058"/>
<protein>
    <submittedName>
        <fullName evidence="1">Uncharacterized protein</fullName>
    </submittedName>
</protein>
<name>A0A4V6KET3_HATHI</name>